<organism evidence="17 18">
    <name type="scientific">Lasiosphaeria hispida</name>
    <dbReference type="NCBI Taxonomy" id="260671"/>
    <lineage>
        <taxon>Eukaryota</taxon>
        <taxon>Fungi</taxon>
        <taxon>Dikarya</taxon>
        <taxon>Ascomycota</taxon>
        <taxon>Pezizomycotina</taxon>
        <taxon>Sordariomycetes</taxon>
        <taxon>Sordariomycetidae</taxon>
        <taxon>Sordariales</taxon>
        <taxon>Lasiosphaeriaceae</taxon>
        <taxon>Lasiosphaeria</taxon>
    </lineage>
</organism>
<evidence type="ECO:0000256" key="14">
    <source>
        <dbReference type="ARBA" id="ARBA00045077"/>
    </source>
</evidence>
<comment type="caution">
    <text evidence="17">The sequence shown here is derived from an EMBL/GenBank/DDBJ whole genome shotgun (WGS) entry which is preliminary data.</text>
</comment>
<evidence type="ECO:0000259" key="16">
    <source>
        <dbReference type="Pfam" id="PF03443"/>
    </source>
</evidence>
<evidence type="ECO:0000256" key="3">
    <source>
        <dbReference type="ARBA" id="ARBA00022525"/>
    </source>
</evidence>
<keyword evidence="12" id="KW-0624">Polysaccharide degradation</keyword>
<evidence type="ECO:0000256" key="12">
    <source>
        <dbReference type="ARBA" id="ARBA00023326"/>
    </source>
</evidence>
<evidence type="ECO:0000256" key="1">
    <source>
        <dbReference type="ARBA" id="ARBA00001973"/>
    </source>
</evidence>
<evidence type="ECO:0000256" key="9">
    <source>
        <dbReference type="ARBA" id="ARBA00023033"/>
    </source>
</evidence>
<reference evidence="17" key="1">
    <citation type="journal article" date="2023" name="Mol. Phylogenet. Evol.">
        <title>Genome-scale phylogeny and comparative genomics of the fungal order Sordariales.</title>
        <authorList>
            <person name="Hensen N."/>
            <person name="Bonometti L."/>
            <person name="Westerberg I."/>
            <person name="Brannstrom I.O."/>
            <person name="Guillou S."/>
            <person name="Cros-Aarteil S."/>
            <person name="Calhoun S."/>
            <person name="Haridas S."/>
            <person name="Kuo A."/>
            <person name="Mondo S."/>
            <person name="Pangilinan J."/>
            <person name="Riley R."/>
            <person name="LaButti K."/>
            <person name="Andreopoulos B."/>
            <person name="Lipzen A."/>
            <person name="Chen C."/>
            <person name="Yan M."/>
            <person name="Daum C."/>
            <person name="Ng V."/>
            <person name="Clum A."/>
            <person name="Steindorff A."/>
            <person name="Ohm R.A."/>
            <person name="Martin F."/>
            <person name="Silar P."/>
            <person name="Natvig D.O."/>
            <person name="Lalanne C."/>
            <person name="Gautier V."/>
            <person name="Ament-Velasquez S.L."/>
            <person name="Kruys A."/>
            <person name="Hutchinson M.I."/>
            <person name="Powell A.J."/>
            <person name="Barry K."/>
            <person name="Miller A.N."/>
            <person name="Grigoriev I.V."/>
            <person name="Debuchy R."/>
            <person name="Gladieux P."/>
            <person name="Hiltunen Thoren M."/>
            <person name="Johannesson H."/>
        </authorList>
    </citation>
    <scope>NUCLEOTIDE SEQUENCE</scope>
    <source>
        <strain evidence="17">CBS 955.72</strain>
    </source>
</reference>
<comment type="cofactor">
    <cofactor evidence="1">
        <name>Cu(2+)</name>
        <dbReference type="ChEBI" id="CHEBI:29036"/>
    </cofactor>
</comment>
<evidence type="ECO:0000256" key="11">
    <source>
        <dbReference type="ARBA" id="ARBA00023277"/>
    </source>
</evidence>
<dbReference type="GO" id="GO:0046872">
    <property type="term" value="F:metal ion binding"/>
    <property type="evidence" value="ECO:0007669"/>
    <property type="project" value="UniProtKB-KW"/>
</dbReference>
<keyword evidence="8" id="KW-0186">Copper</keyword>
<evidence type="ECO:0000256" key="13">
    <source>
        <dbReference type="ARBA" id="ARBA00044502"/>
    </source>
</evidence>
<accession>A0AAJ0HLU0</accession>
<dbReference type="EMBL" id="JAUIQD010000003">
    <property type="protein sequence ID" value="KAK3357257.1"/>
    <property type="molecule type" value="Genomic_DNA"/>
</dbReference>
<keyword evidence="10" id="KW-1015">Disulfide bond</keyword>
<dbReference type="InterPro" id="IPR005103">
    <property type="entry name" value="AA9_LPMO"/>
</dbReference>
<dbReference type="Gene3D" id="2.70.50.70">
    <property type="match status" value="1"/>
</dbReference>
<dbReference type="GO" id="GO:0016787">
    <property type="term" value="F:hydrolase activity"/>
    <property type="evidence" value="ECO:0007669"/>
    <property type="project" value="UniProtKB-KW"/>
</dbReference>
<gene>
    <name evidence="17" type="ORF">B0T25DRAFT_450926</name>
</gene>
<name>A0AAJ0HLU0_9PEZI</name>
<dbReference type="EC" id="1.14.99.56" evidence="15"/>
<dbReference type="PANTHER" id="PTHR33353:SF10">
    <property type="entry name" value="ENDO-BETA-1,4-GLUCANASE D"/>
    <property type="match status" value="1"/>
</dbReference>
<sequence length="204" mass="22967">MPFYDIYSDDVRCGRGAVKSGAGIKTAEVFAGDEVGFVVGRSAMETCQPLEPHVIYHNGPGQAYLSRSTTVHVRDYEGEGDWFKISYLGATNDTWWLTRGQTGMNFTIPATTPPGQYLLRVEHLYVRYPLGTTQFYIACAQVDVFRPPGRGVTVAKTPDPEYMARFPGAYQLSDEGINVPEYMYDWPNSRLMEYKPPGPPMWTR</sequence>
<keyword evidence="4" id="KW-0479">Metal-binding</keyword>
<dbReference type="AlphaFoldDB" id="A0AAJ0HLU0"/>
<evidence type="ECO:0000256" key="5">
    <source>
        <dbReference type="ARBA" id="ARBA00022729"/>
    </source>
</evidence>
<keyword evidence="6" id="KW-0136">Cellulose degradation</keyword>
<comment type="similarity">
    <text evidence="13">Belongs to the polysaccharide monooxygenase AA9 family.</text>
</comment>
<keyword evidence="9" id="KW-0503">Monooxygenase</keyword>
<evidence type="ECO:0000256" key="15">
    <source>
        <dbReference type="ARBA" id="ARBA00047174"/>
    </source>
</evidence>
<proteinExistence type="inferred from homology"/>
<dbReference type="GO" id="GO:0005576">
    <property type="term" value="C:extracellular region"/>
    <property type="evidence" value="ECO:0007669"/>
    <property type="project" value="UniProtKB-SubCell"/>
</dbReference>
<feature type="domain" description="Auxiliary Activity family 9 catalytic" evidence="16">
    <location>
        <begin position="4"/>
        <end position="181"/>
    </location>
</feature>
<reference evidence="17" key="2">
    <citation type="submission" date="2023-06" db="EMBL/GenBank/DDBJ databases">
        <authorList>
            <consortium name="Lawrence Berkeley National Laboratory"/>
            <person name="Haridas S."/>
            <person name="Hensen N."/>
            <person name="Bonometti L."/>
            <person name="Westerberg I."/>
            <person name="Brannstrom I.O."/>
            <person name="Guillou S."/>
            <person name="Cros-Aarteil S."/>
            <person name="Calhoun S."/>
            <person name="Kuo A."/>
            <person name="Mondo S."/>
            <person name="Pangilinan J."/>
            <person name="Riley R."/>
            <person name="Labutti K."/>
            <person name="Andreopoulos B."/>
            <person name="Lipzen A."/>
            <person name="Chen C."/>
            <person name="Yanf M."/>
            <person name="Daum C."/>
            <person name="Ng V."/>
            <person name="Clum A."/>
            <person name="Steindorff A."/>
            <person name="Ohm R."/>
            <person name="Martin F."/>
            <person name="Silar P."/>
            <person name="Natvig D."/>
            <person name="Lalanne C."/>
            <person name="Gautier V."/>
            <person name="Ament-Velasquez S.L."/>
            <person name="Kruys A."/>
            <person name="Hutchinson M.I."/>
            <person name="Powell A.J."/>
            <person name="Barry K."/>
            <person name="Miller A.N."/>
            <person name="Grigoriev I.V."/>
            <person name="Debuchy R."/>
            <person name="Gladieux P."/>
            <person name="Thoren M.H."/>
            <person name="Johannesson H."/>
        </authorList>
    </citation>
    <scope>NUCLEOTIDE SEQUENCE</scope>
    <source>
        <strain evidence="17">CBS 955.72</strain>
    </source>
</reference>
<keyword evidence="5" id="KW-0732">Signal</keyword>
<evidence type="ECO:0000256" key="6">
    <source>
        <dbReference type="ARBA" id="ARBA00023001"/>
    </source>
</evidence>
<evidence type="ECO:0000256" key="10">
    <source>
        <dbReference type="ARBA" id="ARBA00023157"/>
    </source>
</evidence>
<keyword evidence="7" id="KW-0560">Oxidoreductase</keyword>
<keyword evidence="3" id="KW-0964">Secreted</keyword>
<evidence type="ECO:0000313" key="18">
    <source>
        <dbReference type="Proteomes" id="UP001275084"/>
    </source>
</evidence>
<evidence type="ECO:0000256" key="8">
    <source>
        <dbReference type="ARBA" id="ARBA00023008"/>
    </source>
</evidence>
<dbReference type="InterPro" id="IPR049892">
    <property type="entry name" value="AA9"/>
</dbReference>
<keyword evidence="11" id="KW-0119">Carbohydrate metabolism</keyword>
<dbReference type="GO" id="GO:0030245">
    <property type="term" value="P:cellulose catabolic process"/>
    <property type="evidence" value="ECO:0007669"/>
    <property type="project" value="UniProtKB-KW"/>
</dbReference>
<evidence type="ECO:0000256" key="4">
    <source>
        <dbReference type="ARBA" id="ARBA00022723"/>
    </source>
</evidence>
<dbReference type="GO" id="GO:0004497">
    <property type="term" value="F:monooxygenase activity"/>
    <property type="evidence" value="ECO:0007669"/>
    <property type="project" value="UniProtKB-KW"/>
</dbReference>
<dbReference type="Proteomes" id="UP001275084">
    <property type="component" value="Unassembled WGS sequence"/>
</dbReference>
<dbReference type="PANTHER" id="PTHR33353">
    <property type="entry name" value="PUTATIVE (AFU_ORTHOLOGUE AFUA_1G12560)-RELATED"/>
    <property type="match status" value="1"/>
</dbReference>
<evidence type="ECO:0000313" key="17">
    <source>
        <dbReference type="EMBL" id="KAK3357257.1"/>
    </source>
</evidence>
<keyword evidence="18" id="KW-1185">Reference proteome</keyword>
<evidence type="ECO:0000256" key="2">
    <source>
        <dbReference type="ARBA" id="ARBA00004613"/>
    </source>
</evidence>
<keyword evidence="17" id="KW-0378">Hydrolase</keyword>
<dbReference type="Pfam" id="PF03443">
    <property type="entry name" value="AA9"/>
    <property type="match status" value="1"/>
</dbReference>
<comment type="catalytic activity">
    <reaction evidence="14">
        <text>[(1-&gt;4)-beta-D-glucosyl]n+m + reduced acceptor + O2 = 4-dehydro-beta-D-glucosyl-[(1-&gt;4)-beta-D-glucosyl]n-1 + [(1-&gt;4)-beta-D-glucosyl]m + acceptor + H2O.</text>
        <dbReference type="EC" id="1.14.99.56"/>
    </reaction>
</comment>
<evidence type="ECO:0000256" key="7">
    <source>
        <dbReference type="ARBA" id="ARBA00023002"/>
    </source>
</evidence>
<protein>
    <recommendedName>
        <fullName evidence="15">lytic cellulose monooxygenase (C4-dehydrogenating)</fullName>
        <ecNumber evidence="15">1.14.99.56</ecNumber>
    </recommendedName>
</protein>
<comment type="subcellular location">
    <subcellularLocation>
        <location evidence="2">Secreted</location>
    </subcellularLocation>
</comment>